<reference evidence="2 3" key="1">
    <citation type="submission" date="2021-06" db="EMBL/GenBank/DDBJ databases">
        <title>Bacterium isolated from marine sediment.</title>
        <authorList>
            <person name="Zhu K.-L."/>
            <person name="Du Z.-J."/>
            <person name="Liang Q.-Y."/>
        </authorList>
    </citation>
    <scope>NUCLEOTIDE SEQUENCE [LARGE SCALE GENOMIC DNA]</scope>
    <source>
        <strain evidence="2 3">A346</strain>
    </source>
</reference>
<sequence length="148" mass="16979">MSQPAHVQICNLLYRYGELIDEGRLTEAAALFSHARIKTGHQGEPLNAEELLQLWQSIIRLYPCGTPRTRHNITNPIVEIDEQAGKARCRSCYTVLQATDALPLQPIMTGRYFDEFVCVEGEWRFSWRDYTRIGLVGDLSQHLKNFSL</sequence>
<comment type="caution">
    <text evidence="2">The sequence shown here is derived from an EMBL/GenBank/DDBJ whole genome shotgun (WGS) entry which is preliminary data.</text>
</comment>
<protein>
    <submittedName>
        <fullName evidence="2">Nuclear transport factor 2 family protein</fullName>
    </submittedName>
</protein>
<feature type="domain" description="SnoaL-like" evidence="1">
    <location>
        <begin position="6"/>
        <end position="128"/>
    </location>
</feature>
<proteinExistence type="predicted"/>
<evidence type="ECO:0000259" key="1">
    <source>
        <dbReference type="Pfam" id="PF13577"/>
    </source>
</evidence>
<dbReference type="Pfam" id="PF13577">
    <property type="entry name" value="SnoaL_4"/>
    <property type="match status" value="1"/>
</dbReference>
<dbReference type="RefSeq" id="WP_217336259.1">
    <property type="nucleotide sequence ID" value="NZ_JAHQZT010000043.1"/>
</dbReference>
<dbReference type="InterPro" id="IPR037401">
    <property type="entry name" value="SnoaL-like"/>
</dbReference>
<gene>
    <name evidence="2" type="ORF">KTN04_16160</name>
</gene>
<keyword evidence="3" id="KW-1185">Reference proteome</keyword>
<evidence type="ECO:0000313" key="2">
    <source>
        <dbReference type="EMBL" id="MBV0934870.1"/>
    </source>
</evidence>
<accession>A0ABS6MF66</accession>
<dbReference type="EMBL" id="JAHQZT010000043">
    <property type="protein sequence ID" value="MBV0934870.1"/>
    <property type="molecule type" value="Genomic_DNA"/>
</dbReference>
<evidence type="ECO:0000313" key="3">
    <source>
        <dbReference type="Proteomes" id="UP000755551"/>
    </source>
</evidence>
<organism evidence="2 3">
    <name type="scientific">Marinobacterium weihaiense</name>
    <dbReference type="NCBI Taxonomy" id="2851016"/>
    <lineage>
        <taxon>Bacteria</taxon>
        <taxon>Pseudomonadati</taxon>
        <taxon>Pseudomonadota</taxon>
        <taxon>Gammaproteobacteria</taxon>
        <taxon>Oceanospirillales</taxon>
        <taxon>Oceanospirillaceae</taxon>
        <taxon>Marinobacterium</taxon>
    </lineage>
</organism>
<dbReference type="Proteomes" id="UP000755551">
    <property type="component" value="Unassembled WGS sequence"/>
</dbReference>
<name>A0ABS6MF66_9GAMM</name>